<feature type="region of interest" description="Disordered" evidence="1">
    <location>
        <begin position="216"/>
        <end position="247"/>
    </location>
</feature>
<evidence type="ECO:0000256" key="1">
    <source>
        <dbReference type="SAM" id="MobiDB-lite"/>
    </source>
</evidence>
<protein>
    <submittedName>
        <fullName evidence="2">Uncharacterized protein</fullName>
    </submittedName>
</protein>
<accession>A0A7D6CN14</accession>
<feature type="compositionally biased region" description="Basic and acidic residues" evidence="1">
    <location>
        <begin position="216"/>
        <end position="229"/>
    </location>
</feature>
<dbReference type="RefSeq" id="WP_180840724.1">
    <property type="nucleotide sequence ID" value="NZ_CP059154.1"/>
</dbReference>
<gene>
    <name evidence="2" type="ORF">HYG81_15840</name>
</gene>
<evidence type="ECO:0000313" key="2">
    <source>
        <dbReference type="EMBL" id="QLK25535.1"/>
    </source>
</evidence>
<keyword evidence="3" id="KW-1185">Reference proteome</keyword>
<dbReference type="EMBL" id="CP059154">
    <property type="protein sequence ID" value="QLK25535.1"/>
    <property type="molecule type" value="Genomic_DNA"/>
</dbReference>
<sequence length="402" mass="46508">MVEHLWDLSETDADEQRVLSQKEREYLMTGDSGTYTNAEMERRVATKAAKLPDRIQQLIDDVSLLYYRGHLSGEEIQVWEDLLTINNRSRDVRDSPVARTTHQIPGDETEVGFELGTLIRMIHEEPVPANLVWGTIVGLIGEPSEEWEREAGRLVDLFGKLEDYYEWRLVSAGTQANEDDGFQEERDEIREILREHEFAPAPPLVNAVLEEYTKSEPSDRFEISEKSWRADPSQSEHPTPPDEIPSEAEMRRTSFETIINKFADQTALPAVDRLAKDLREDAIRIQNREWRGVDPDQAFQLVGREGETQIQEFEQTETKGQNNMTTALRRLSNDDSTWVNRPALEENQGENSWWQFTPYGELLFEVRVRRNCSTNWIYEFTVNPEQVDEGLYRLISEVLSGS</sequence>
<proteinExistence type="predicted"/>
<dbReference type="Proteomes" id="UP000510869">
    <property type="component" value="Chromosome"/>
</dbReference>
<dbReference type="KEGG" id="nay:HYG81_15840"/>
<evidence type="ECO:0000313" key="3">
    <source>
        <dbReference type="Proteomes" id="UP000510869"/>
    </source>
</evidence>
<reference evidence="2 3" key="1">
    <citation type="submission" date="2020-07" db="EMBL/GenBank/DDBJ databases">
        <title>Natrinema (YPL30) sp. nov. and Haloterrigena xxxxxx (YPL8) sp. nov., isolated from a salt mine.</title>
        <authorList>
            <person name="Cui H."/>
        </authorList>
    </citation>
    <scope>NUCLEOTIDE SEQUENCE [LARGE SCALE GENOMIC DNA]</scope>
    <source>
        <strain evidence="2 3">YPL13</strain>
    </source>
</reference>
<organism evidence="2 3">
    <name type="scientific">Natrinema zhouii</name>
    <dbReference type="NCBI Taxonomy" id="1710539"/>
    <lineage>
        <taxon>Archaea</taxon>
        <taxon>Methanobacteriati</taxon>
        <taxon>Methanobacteriota</taxon>
        <taxon>Stenosarchaea group</taxon>
        <taxon>Halobacteria</taxon>
        <taxon>Halobacteriales</taxon>
        <taxon>Natrialbaceae</taxon>
        <taxon>Natrinema</taxon>
    </lineage>
</organism>
<dbReference type="GeneID" id="56144707"/>
<dbReference type="OrthoDB" id="350273at2157"/>
<name>A0A7D6CN14_9EURY</name>
<dbReference type="AlphaFoldDB" id="A0A7D6CN14"/>